<dbReference type="RefSeq" id="WP_241523078.1">
    <property type="nucleotide sequence ID" value="NZ_UHDP01000003.1"/>
</dbReference>
<accession>A0A380G8K5</accession>
<reference evidence="1 2" key="1">
    <citation type="submission" date="2018-06" db="EMBL/GenBank/DDBJ databases">
        <authorList>
            <consortium name="Pathogen Informatics"/>
            <person name="Doyle S."/>
        </authorList>
    </citation>
    <scope>NUCLEOTIDE SEQUENCE [LARGE SCALE GENOMIC DNA]</scope>
    <source>
        <strain evidence="2">NCTC 11048</strain>
    </source>
</reference>
<dbReference type="Proteomes" id="UP000255549">
    <property type="component" value="Unassembled WGS sequence"/>
</dbReference>
<keyword evidence="2" id="KW-1185">Reference proteome</keyword>
<protein>
    <submittedName>
        <fullName evidence="1">Uncharacterized protein</fullName>
    </submittedName>
</protein>
<name>A0A380G8K5_STAIN</name>
<dbReference type="EMBL" id="UHDP01000003">
    <property type="protein sequence ID" value="SUM46847.1"/>
    <property type="molecule type" value="Genomic_DNA"/>
</dbReference>
<evidence type="ECO:0000313" key="2">
    <source>
        <dbReference type="Proteomes" id="UP000255549"/>
    </source>
</evidence>
<dbReference type="AlphaFoldDB" id="A0A380G8K5"/>
<gene>
    <name evidence="1" type="ORF">NCTC11048_01914</name>
</gene>
<proteinExistence type="predicted"/>
<dbReference type="STRING" id="1141106.GCA_000308095_02064"/>
<sequence length="75" mass="8890">MVSKDEDSVTYHFYPENRLDAPPGYITVQFSDLKCTKAKKADPDENMWYLHHALARVRENIKNNHFPESEMVAWY</sequence>
<evidence type="ECO:0000313" key="1">
    <source>
        <dbReference type="EMBL" id="SUM46847.1"/>
    </source>
</evidence>
<organism evidence="1 2">
    <name type="scientific">Staphylococcus intermedius NCTC 11048</name>
    <dbReference type="NCBI Taxonomy" id="1141106"/>
    <lineage>
        <taxon>Bacteria</taxon>
        <taxon>Bacillati</taxon>
        <taxon>Bacillota</taxon>
        <taxon>Bacilli</taxon>
        <taxon>Bacillales</taxon>
        <taxon>Staphylococcaceae</taxon>
        <taxon>Staphylococcus</taxon>
        <taxon>Staphylococcus intermedius group</taxon>
    </lineage>
</organism>